<comment type="caution">
    <text evidence="8">The sequence shown here is derived from an EMBL/GenBank/DDBJ whole genome shotgun (WGS) entry which is preliminary data.</text>
</comment>
<dbReference type="GO" id="GO:0009073">
    <property type="term" value="P:aromatic amino acid family biosynthetic process"/>
    <property type="evidence" value="ECO:0007669"/>
    <property type="project" value="UniProtKB-UniRule"/>
</dbReference>
<feature type="domain" description="3-dehydroquinate synthase C-terminal" evidence="7">
    <location>
        <begin position="172"/>
        <end position="345"/>
    </location>
</feature>
<dbReference type="InterPro" id="IPR056179">
    <property type="entry name" value="DHQS_C"/>
</dbReference>
<organism evidence="8 9">
    <name type="scientific">Methanorbis furvi</name>
    <dbReference type="NCBI Taxonomy" id="3028299"/>
    <lineage>
        <taxon>Archaea</taxon>
        <taxon>Methanobacteriati</taxon>
        <taxon>Methanobacteriota</taxon>
        <taxon>Stenosarchaea group</taxon>
        <taxon>Methanomicrobia</taxon>
        <taxon>Methanomicrobiales</taxon>
        <taxon>Methanocorpusculaceae</taxon>
        <taxon>Methanorbis</taxon>
    </lineage>
</organism>
<keyword evidence="3 5" id="KW-0520">NAD</keyword>
<keyword evidence="9" id="KW-1185">Reference proteome</keyword>
<name>A0AAE4MAD0_9EURY</name>
<dbReference type="Pfam" id="PF01959">
    <property type="entry name" value="DHQS"/>
    <property type="match status" value="1"/>
</dbReference>
<evidence type="ECO:0000313" key="8">
    <source>
        <dbReference type="EMBL" id="MDV0441175.1"/>
    </source>
</evidence>
<proteinExistence type="inferred from homology"/>
<evidence type="ECO:0000259" key="7">
    <source>
        <dbReference type="Pfam" id="PF26558"/>
    </source>
</evidence>
<dbReference type="EC" id="1.4.1.24" evidence="5"/>
<dbReference type="GO" id="GO:0051287">
    <property type="term" value="F:NAD binding"/>
    <property type="evidence" value="ECO:0007669"/>
    <property type="project" value="UniProtKB-UniRule"/>
</dbReference>
<evidence type="ECO:0000256" key="4">
    <source>
        <dbReference type="ARBA" id="ARBA00023141"/>
    </source>
</evidence>
<evidence type="ECO:0000256" key="2">
    <source>
        <dbReference type="ARBA" id="ARBA00023002"/>
    </source>
</evidence>
<protein>
    <recommendedName>
        <fullName evidence="5">3-dehydroquinate synthase</fullName>
        <shortName evidence="5">DHQ synthase</shortName>
        <ecNumber evidence="5">1.4.1.24</ecNumber>
    </recommendedName>
    <alternativeName>
        <fullName evidence="5">3-dehydroquinate synthase II</fullName>
    </alternativeName>
</protein>
<dbReference type="PANTHER" id="PTHR33563">
    <property type="match status" value="1"/>
</dbReference>
<dbReference type="GO" id="GO:0003856">
    <property type="term" value="F:3-dehydroquinate synthase activity"/>
    <property type="evidence" value="ECO:0007669"/>
    <property type="project" value="InterPro"/>
</dbReference>
<evidence type="ECO:0000313" key="9">
    <source>
        <dbReference type="Proteomes" id="UP001273136"/>
    </source>
</evidence>
<evidence type="ECO:0000259" key="6">
    <source>
        <dbReference type="Pfam" id="PF01959"/>
    </source>
</evidence>
<gene>
    <name evidence="5 8" type="primary">aroB'</name>
    <name evidence="8" type="ORF">McpAg1_03550</name>
</gene>
<keyword evidence="4 5" id="KW-0057">Aromatic amino acid biosynthesis</keyword>
<dbReference type="HAMAP" id="MF_01244">
    <property type="entry name" value="Arch_DHQ_synthase"/>
    <property type="match status" value="1"/>
</dbReference>
<dbReference type="GO" id="GO:0008652">
    <property type="term" value="P:amino acid biosynthetic process"/>
    <property type="evidence" value="ECO:0007669"/>
    <property type="project" value="UniProtKB-KW"/>
</dbReference>
<comment type="catalytic activity">
    <reaction evidence="5">
        <text>2-amino-2,3,7-trideoxy-D-lyxo-hept-6-ulosonate + NAD(+) + H2O = 3-dehydroquinate + NH4(+) + NADH + H(+)</text>
        <dbReference type="Rhea" id="RHEA:25956"/>
        <dbReference type="ChEBI" id="CHEBI:15377"/>
        <dbReference type="ChEBI" id="CHEBI:15378"/>
        <dbReference type="ChEBI" id="CHEBI:28938"/>
        <dbReference type="ChEBI" id="CHEBI:32364"/>
        <dbReference type="ChEBI" id="CHEBI:57540"/>
        <dbReference type="ChEBI" id="CHEBI:57945"/>
        <dbReference type="ChEBI" id="CHEBI:58859"/>
        <dbReference type="EC" id="1.4.1.24"/>
    </reaction>
</comment>
<evidence type="ECO:0000256" key="3">
    <source>
        <dbReference type="ARBA" id="ARBA00023027"/>
    </source>
</evidence>
<dbReference type="InterPro" id="IPR030960">
    <property type="entry name" value="DHQS/DOIS_N"/>
</dbReference>
<keyword evidence="2 5" id="KW-0560">Oxidoreductase</keyword>
<dbReference type="InterPro" id="IPR002812">
    <property type="entry name" value="DHQS"/>
</dbReference>
<dbReference type="Proteomes" id="UP001273136">
    <property type="component" value="Unassembled WGS sequence"/>
</dbReference>
<dbReference type="AlphaFoldDB" id="A0AAE4MAD0"/>
<dbReference type="Pfam" id="PF26558">
    <property type="entry name" value="DHQS_2nd"/>
    <property type="match status" value="1"/>
</dbReference>
<feature type="domain" description="3-dehydroquinate synthase N-terminal" evidence="6">
    <location>
        <begin position="10"/>
        <end position="158"/>
    </location>
</feature>
<dbReference type="PANTHER" id="PTHR33563:SF1">
    <property type="entry name" value="3-DEHYDROQUINATE SYNTHASE"/>
    <property type="match status" value="1"/>
</dbReference>
<accession>A0AAE4MAD0</accession>
<dbReference type="GO" id="GO:0102042">
    <property type="term" value="F:dehydroquinate synthase activity"/>
    <property type="evidence" value="ECO:0007669"/>
    <property type="project" value="UniProtKB-EC"/>
</dbReference>
<reference evidence="8" key="1">
    <citation type="submission" date="2023-06" db="EMBL/GenBank/DDBJ databases">
        <title>Genome sequence of Methancorpusculaceae sp. Ag1.</title>
        <authorList>
            <person name="Protasov E."/>
            <person name="Platt K."/>
            <person name="Poehlein A."/>
            <person name="Daniel R."/>
            <person name="Brune A."/>
        </authorList>
    </citation>
    <scope>NUCLEOTIDE SEQUENCE</scope>
    <source>
        <strain evidence="8">Ag1</strain>
    </source>
</reference>
<keyword evidence="1 5" id="KW-0028">Amino-acid biosynthesis</keyword>
<comment type="similarity">
    <text evidence="5">Belongs to the archaeal-type DHQ synthase family.</text>
</comment>
<sequence length="345" mass="37054">MSVTLPPVIVRADRAQNYSDRKAIVAAALEAGYTNIILKEEDAALTQLGRYTAITSDGKYLSVAGQRIGADLTLKGAEDMEEAYSIKNTLPYLIITPSDWKVIPLENLISRFQSSATSVYICVKTPDEAKLSFETMEVGADGVCITPDYPADIAGFSRVSATEFPEAELKPAVVTKIEPLSLGDRVCIDTCSLLAPGEGMLIGSQSSCLFLVCSESFESEYVNARPFRVNAGAVHSYLLCPDKTTRYLSEIAAGSSVLTRKPDGTLRAVSVGRVKIEVRPMLLIEAEADGKTYSVVLQNAETIRLGTPSGAVSVSALMIGDEVLVRLESGGRHFGHAMAETICEK</sequence>
<evidence type="ECO:0000256" key="5">
    <source>
        <dbReference type="HAMAP-Rule" id="MF_01244"/>
    </source>
</evidence>
<dbReference type="RefSeq" id="WP_338093568.1">
    <property type="nucleotide sequence ID" value="NZ_JAWDKA010000002.1"/>
</dbReference>
<evidence type="ECO:0000256" key="1">
    <source>
        <dbReference type="ARBA" id="ARBA00022605"/>
    </source>
</evidence>
<comment type="function">
    <text evidence="5">Catalyzes the oxidative deamination and cyclization of 2-amino-3,7-dideoxy-D-threo-hept-6-ulosonic acid (ADH) to yield 3-dehydroquinate (DHQ), which is fed into the canonical shikimic pathway of aromatic amino acid biosynthesis.</text>
</comment>
<dbReference type="EMBL" id="JAWDKA010000002">
    <property type="protein sequence ID" value="MDV0441175.1"/>
    <property type="molecule type" value="Genomic_DNA"/>
</dbReference>